<dbReference type="GO" id="GO:0022857">
    <property type="term" value="F:transmembrane transporter activity"/>
    <property type="evidence" value="ECO:0007669"/>
    <property type="project" value="InterPro"/>
</dbReference>
<feature type="transmembrane region" description="Helical" evidence="2">
    <location>
        <begin position="94"/>
        <end position="117"/>
    </location>
</feature>
<dbReference type="Pfam" id="PF07690">
    <property type="entry name" value="MFS_1"/>
    <property type="match status" value="1"/>
</dbReference>
<dbReference type="InterPro" id="IPR036259">
    <property type="entry name" value="MFS_trans_sf"/>
</dbReference>
<keyword evidence="2" id="KW-0812">Transmembrane</keyword>
<feature type="transmembrane region" description="Helical" evidence="2">
    <location>
        <begin position="187"/>
        <end position="206"/>
    </location>
</feature>
<feature type="transmembrane region" description="Helical" evidence="2">
    <location>
        <begin position="375"/>
        <end position="396"/>
    </location>
</feature>
<dbReference type="Gene3D" id="1.20.1250.20">
    <property type="entry name" value="MFS general substrate transporter like domains"/>
    <property type="match status" value="1"/>
</dbReference>
<feature type="transmembrane region" description="Helical" evidence="2">
    <location>
        <begin position="311"/>
        <end position="328"/>
    </location>
</feature>
<feature type="transmembrane region" description="Helical" evidence="2">
    <location>
        <begin position="158"/>
        <end position="181"/>
    </location>
</feature>
<keyword evidence="2" id="KW-0472">Membrane</keyword>
<dbReference type="PANTHER" id="PTHR23531">
    <property type="entry name" value="QUINOLENE RESISTANCE PROTEIN NORA"/>
    <property type="match status" value="1"/>
</dbReference>
<evidence type="ECO:0000256" key="1">
    <source>
        <dbReference type="SAM" id="MobiDB-lite"/>
    </source>
</evidence>
<dbReference type="InterPro" id="IPR011701">
    <property type="entry name" value="MFS"/>
</dbReference>
<feature type="region of interest" description="Disordered" evidence="1">
    <location>
        <begin position="404"/>
        <end position="424"/>
    </location>
</feature>
<feature type="transmembrane region" description="Helical" evidence="2">
    <location>
        <begin position="255"/>
        <end position="274"/>
    </location>
</feature>
<comment type="caution">
    <text evidence="3">The sequence shown here is derived from an EMBL/GenBank/DDBJ whole genome shotgun (WGS) entry which is preliminary data.</text>
</comment>
<dbReference type="InterPro" id="IPR052714">
    <property type="entry name" value="MFS_Exporter"/>
</dbReference>
<feature type="transmembrane region" description="Helical" evidence="2">
    <location>
        <begin position="34"/>
        <end position="55"/>
    </location>
</feature>
<keyword evidence="4" id="KW-1185">Reference proteome</keyword>
<feature type="transmembrane region" description="Helical" evidence="2">
    <location>
        <begin position="227"/>
        <end position="249"/>
    </location>
</feature>
<dbReference type="Proteomes" id="UP000638263">
    <property type="component" value="Unassembled WGS sequence"/>
</dbReference>
<accession>A0A917RRH5</accession>
<dbReference type="SUPFAM" id="SSF103473">
    <property type="entry name" value="MFS general substrate transporter"/>
    <property type="match status" value="1"/>
</dbReference>
<proteinExistence type="predicted"/>
<evidence type="ECO:0000313" key="3">
    <source>
        <dbReference type="EMBL" id="GGL21006.1"/>
    </source>
</evidence>
<feature type="transmembrane region" description="Helical" evidence="2">
    <location>
        <begin position="286"/>
        <end position="305"/>
    </location>
</feature>
<dbReference type="EMBL" id="BMMH01000008">
    <property type="protein sequence ID" value="GGL21006.1"/>
    <property type="molecule type" value="Genomic_DNA"/>
</dbReference>
<keyword evidence="2" id="KW-1133">Transmembrane helix</keyword>
<evidence type="ECO:0000313" key="4">
    <source>
        <dbReference type="Proteomes" id="UP000638263"/>
    </source>
</evidence>
<name>A0A917RRH5_9NOCA</name>
<reference evidence="3" key="2">
    <citation type="submission" date="2020-09" db="EMBL/GenBank/DDBJ databases">
        <authorList>
            <person name="Sun Q."/>
            <person name="Zhou Y."/>
        </authorList>
    </citation>
    <scope>NUCLEOTIDE SEQUENCE</scope>
    <source>
        <strain evidence="3">CGMCC 4.3508</strain>
    </source>
</reference>
<reference evidence="3" key="1">
    <citation type="journal article" date="2014" name="Int. J. Syst. Evol. Microbiol.">
        <title>Complete genome sequence of Corynebacterium casei LMG S-19264T (=DSM 44701T), isolated from a smear-ripened cheese.</title>
        <authorList>
            <consortium name="US DOE Joint Genome Institute (JGI-PGF)"/>
            <person name="Walter F."/>
            <person name="Albersmeier A."/>
            <person name="Kalinowski J."/>
            <person name="Ruckert C."/>
        </authorList>
    </citation>
    <scope>NUCLEOTIDE SEQUENCE</scope>
    <source>
        <strain evidence="3">CGMCC 4.3508</strain>
    </source>
</reference>
<feature type="region of interest" description="Disordered" evidence="1">
    <location>
        <begin position="1"/>
        <end position="25"/>
    </location>
</feature>
<dbReference type="AlphaFoldDB" id="A0A917RRH5"/>
<protein>
    <submittedName>
        <fullName evidence="3">MFS transporter</fullName>
    </submittedName>
</protein>
<gene>
    <name evidence="3" type="ORF">GCM10011588_39790</name>
</gene>
<sequence length="424" mass="41880">MTTPTGPADAARGLPGEASDTGDPPVRTTGPGAFAVLLAVTFLAFVDYAALLSVVPLWSAAGGANGVAVGATTGVMMAATVAAQLAAPWLFRMLALRTMIVGGAVLLGAPTPLYLLSADIGPVLVITVVRGIGLALVVIAGATLVADLSTPRQLSSRASLFGVAAALPNLGALAGGVWIARTWGFPIVFWGSTLACLTGAALAVLLPRGHRATFRFATTAEAGNIAAPIALFALTAGSFGAVTTFLPVALPDAGAASWALLSASIALVAARLGAGPAGGRLGAGHLLLVSVLCCAAGSVLTAVALATGHHVLLFGGTTLLGAGFGACQNDSFVLTVQRLGPARSATASTLWNIAYDGGLGLGATTLGWFVGTTGYSGAFLGMGIVIGVVSATVAVIGRFRGRGPGRGESAPAGKRPEQIHTVTG</sequence>
<feature type="transmembrane region" description="Helical" evidence="2">
    <location>
        <begin position="349"/>
        <end position="369"/>
    </location>
</feature>
<organism evidence="3 4">
    <name type="scientific">Nocardia jinanensis</name>
    <dbReference type="NCBI Taxonomy" id="382504"/>
    <lineage>
        <taxon>Bacteria</taxon>
        <taxon>Bacillati</taxon>
        <taxon>Actinomycetota</taxon>
        <taxon>Actinomycetes</taxon>
        <taxon>Mycobacteriales</taxon>
        <taxon>Nocardiaceae</taxon>
        <taxon>Nocardia</taxon>
    </lineage>
</organism>
<dbReference type="PANTHER" id="PTHR23531:SF1">
    <property type="entry name" value="QUINOLENE RESISTANCE PROTEIN NORA"/>
    <property type="match status" value="1"/>
</dbReference>
<feature type="transmembrane region" description="Helical" evidence="2">
    <location>
        <begin position="123"/>
        <end position="146"/>
    </location>
</feature>
<dbReference type="RefSeq" id="WP_062998161.1">
    <property type="nucleotide sequence ID" value="NZ_BMMH01000008.1"/>
</dbReference>
<evidence type="ECO:0000256" key="2">
    <source>
        <dbReference type="SAM" id="Phobius"/>
    </source>
</evidence>
<feature type="transmembrane region" description="Helical" evidence="2">
    <location>
        <begin position="67"/>
        <end position="87"/>
    </location>
</feature>